<evidence type="ECO:0000256" key="11">
    <source>
        <dbReference type="SAM" id="Phobius"/>
    </source>
</evidence>
<evidence type="ECO:0000256" key="7">
    <source>
        <dbReference type="ARBA" id="ARBA00022824"/>
    </source>
</evidence>
<evidence type="ECO:0000256" key="5">
    <source>
        <dbReference type="ARBA" id="ARBA00022692"/>
    </source>
</evidence>
<keyword evidence="7" id="KW-0256">Endoplasmic reticulum</keyword>
<evidence type="ECO:0000256" key="6">
    <source>
        <dbReference type="ARBA" id="ARBA00022729"/>
    </source>
</evidence>
<proteinExistence type="inferred from homology"/>
<evidence type="ECO:0000259" key="13">
    <source>
        <dbReference type="Pfam" id="PF25293"/>
    </source>
</evidence>
<dbReference type="PANTHER" id="PTHR21573:SF0">
    <property type="entry name" value="ER MEMBRANE PROTEIN COMPLEX SUBUNIT 1"/>
    <property type="match status" value="1"/>
</dbReference>
<feature type="domain" description="ER membrane protein complex subunit 1 C-terminal" evidence="12">
    <location>
        <begin position="751"/>
        <end position="956"/>
    </location>
</feature>
<dbReference type="Gene3D" id="2.130.10.10">
    <property type="entry name" value="YVTN repeat-like/Quinoprotein amine dehydrogenase"/>
    <property type="match status" value="1"/>
</dbReference>
<comment type="subunit">
    <text evidence="3">Component of the ER membrane protein complex (EMC).</text>
</comment>
<name>A0ABD0LCE5_9CAEN</name>
<dbReference type="InterPro" id="IPR015943">
    <property type="entry name" value="WD40/YVTN_repeat-like_dom_sf"/>
</dbReference>
<dbReference type="PANTHER" id="PTHR21573">
    <property type="entry name" value="ER MEMBRANE PROTEIN COMPLEX SUBUNIT 1"/>
    <property type="match status" value="1"/>
</dbReference>
<dbReference type="Pfam" id="PF07774">
    <property type="entry name" value="EMC1_C"/>
    <property type="match status" value="1"/>
</dbReference>
<organism evidence="14 15">
    <name type="scientific">Batillaria attramentaria</name>
    <dbReference type="NCBI Taxonomy" id="370345"/>
    <lineage>
        <taxon>Eukaryota</taxon>
        <taxon>Metazoa</taxon>
        <taxon>Spiralia</taxon>
        <taxon>Lophotrochozoa</taxon>
        <taxon>Mollusca</taxon>
        <taxon>Gastropoda</taxon>
        <taxon>Caenogastropoda</taxon>
        <taxon>Sorbeoconcha</taxon>
        <taxon>Cerithioidea</taxon>
        <taxon>Batillariidae</taxon>
        <taxon>Batillaria</taxon>
    </lineage>
</organism>
<keyword evidence="15" id="KW-1185">Reference proteome</keyword>
<evidence type="ECO:0000256" key="4">
    <source>
        <dbReference type="ARBA" id="ARBA00020824"/>
    </source>
</evidence>
<evidence type="ECO:0000256" key="2">
    <source>
        <dbReference type="ARBA" id="ARBA00007904"/>
    </source>
</evidence>
<sequence>MTPEAIGIGYSPLLEKPKKVNSMASAMWIARAAGFLSLFLLTKALYEDQAGTYDWKQDNVGKVTHVHWESVGLSSTGKKLFVATERNTLASLNTHDGAIGWRQVAEEGTRGKIDTLLYNGNYIITVQAGGKFVRSWHSQTGNLHWEVYLSAEESMSAPASFLSKDKDAVLVATSNALYALRTSDGKTEWEANLPDSDTVHRWYLSLREDGDVVAVGTSPGVRVAVVIVGQDGKVKTQRRVPAQWVKNETSCQAVGEGFLCYTPDTASLQFLSVQDGQVFVPTAVSELGFSATAETCLEPVSTEAGAASQWVLLRISRQHMALLSASSKGVKVVRDLPKVEAADVAYDGENKVLLTVQRADPETVEFTGVDLTTMSEQIDVSQRISVMAVHGSIEKIFPMLFTRKKDSKLGAKVLMVAQDYSLHCAHKAGKSPWRREEALAYMVAVEMVDLPVSENEAKFEDEFGSSKDDILAMFVKRIKVQVLQLHMIVAVTAAGKVYGIRSHNGKIVWQHFFPDLAPFKGQGQEKLLLFVQRTTAHFPHSPQCAVLGVSKKTGNGLLFTINPVTGAMLKDTPLSGLDLGYKVIQAQLMNDLHDENFLKGIVLVDSDIKIHFFPTSMKSVVQPHSGTMYLHLTNPDVGTMNGYWLVAKGEDIVAEQVWNIDLQRSQQVITGIYGKRPIEHVHSQGRVLGDRSVLYKYLNPNLVVLIGEGEEASPKGPSGFFNLYLVDAVTGHMVFHEHHKRTRGPISIVHSENWVVYSFYSEKHRRCEMAVLELYEGKEQSNATAFSSLTPPPSPLVLRQSYIIPVSLFTMSSTVTEKGITNKNLIIALRVGGVLSLPKALLDPRRPSIPTQETAEEGTIPYIPELPVSTESFINYNRSIFNVRGIHTSPAGLESTSLVLVYGIDLFCTRVMPSKMFDVLKEDFDYFFIGTVLSLMILVSVVSQKLAARKALNRAWK</sequence>
<dbReference type="InterPro" id="IPR011047">
    <property type="entry name" value="Quinoprotein_ADH-like_sf"/>
</dbReference>
<keyword evidence="8 11" id="KW-1133">Transmembrane helix</keyword>
<dbReference type="InterPro" id="IPR011678">
    <property type="entry name" value="EMC1_C"/>
</dbReference>
<evidence type="ECO:0000259" key="12">
    <source>
        <dbReference type="Pfam" id="PF07774"/>
    </source>
</evidence>
<evidence type="ECO:0000256" key="10">
    <source>
        <dbReference type="ARBA" id="ARBA00023180"/>
    </source>
</evidence>
<keyword evidence="9 11" id="KW-0472">Membrane</keyword>
<reference evidence="14 15" key="1">
    <citation type="journal article" date="2023" name="Sci. Data">
        <title>Genome assembly of the Korean intertidal mud-creeper Batillaria attramentaria.</title>
        <authorList>
            <person name="Patra A.K."/>
            <person name="Ho P.T."/>
            <person name="Jun S."/>
            <person name="Lee S.J."/>
            <person name="Kim Y."/>
            <person name="Won Y.J."/>
        </authorList>
    </citation>
    <scope>NUCLEOTIDE SEQUENCE [LARGE SCALE GENOMIC DNA]</scope>
    <source>
        <strain evidence="14">Wonlab-2016</strain>
    </source>
</reference>
<evidence type="ECO:0000313" key="15">
    <source>
        <dbReference type="Proteomes" id="UP001519460"/>
    </source>
</evidence>
<dbReference type="SUPFAM" id="SSF50998">
    <property type="entry name" value="Quinoprotein alcohol dehydrogenase-like"/>
    <property type="match status" value="1"/>
</dbReference>
<dbReference type="Pfam" id="PF25293">
    <property type="entry name" value="Beta-prop_EMC1_N"/>
    <property type="match status" value="1"/>
</dbReference>
<protein>
    <recommendedName>
        <fullName evidence="4">ER membrane protein complex subunit 1</fullName>
    </recommendedName>
</protein>
<dbReference type="EMBL" id="JACVVK020000064">
    <property type="protein sequence ID" value="KAK7496801.1"/>
    <property type="molecule type" value="Genomic_DNA"/>
</dbReference>
<feature type="domain" description="EMC1 first beta-propeller" evidence="13">
    <location>
        <begin position="44"/>
        <end position="437"/>
    </location>
</feature>
<accession>A0ABD0LCE5</accession>
<gene>
    <name evidence="14" type="ORF">BaRGS_00012010</name>
</gene>
<evidence type="ECO:0000256" key="8">
    <source>
        <dbReference type="ARBA" id="ARBA00022989"/>
    </source>
</evidence>
<evidence type="ECO:0000256" key="3">
    <source>
        <dbReference type="ARBA" id="ARBA00011276"/>
    </source>
</evidence>
<evidence type="ECO:0000256" key="1">
    <source>
        <dbReference type="ARBA" id="ARBA00004115"/>
    </source>
</evidence>
<feature type="transmembrane region" description="Helical" evidence="11">
    <location>
        <begin position="926"/>
        <end position="947"/>
    </location>
</feature>
<comment type="similarity">
    <text evidence="2">Belongs to the EMC1 family.</text>
</comment>
<dbReference type="InterPro" id="IPR058545">
    <property type="entry name" value="Beta-prop_EMC1_1st"/>
</dbReference>
<dbReference type="Proteomes" id="UP001519460">
    <property type="component" value="Unassembled WGS sequence"/>
</dbReference>
<keyword evidence="6" id="KW-0732">Signal</keyword>
<dbReference type="AlphaFoldDB" id="A0ABD0LCE5"/>
<comment type="subcellular location">
    <subcellularLocation>
        <location evidence="1">Endoplasmic reticulum membrane</location>
        <topology evidence="1">Single-pass type I membrane protein</topology>
    </subcellularLocation>
</comment>
<keyword evidence="5 11" id="KW-0812">Transmembrane</keyword>
<comment type="caution">
    <text evidence="14">The sequence shown here is derived from an EMBL/GenBank/DDBJ whole genome shotgun (WGS) entry which is preliminary data.</text>
</comment>
<evidence type="ECO:0000256" key="9">
    <source>
        <dbReference type="ARBA" id="ARBA00023136"/>
    </source>
</evidence>
<keyword evidence="10" id="KW-0325">Glycoprotein</keyword>
<dbReference type="GO" id="GO:0005789">
    <property type="term" value="C:endoplasmic reticulum membrane"/>
    <property type="evidence" value="ECO:0007669"/>
    <property type="project" value="UniProtKB-SubCell"/>
</dbReference>
<evidence type="ECO:0000313" key="14">
    <source>
        <dbReference type="EMBL" id="KAK7496801.1"/>
    </source>
</evidence>
<dbReference type="InterPro" id="IPR026895">
    <property type="entry name" value="EMC1"/>
</dbReference>